<dbReference type="Gene3D" id="1.20.1440.230">
    <property type="entry name" value="NADH-ubiquinone oxidoreductase 51kDa subunit, iron-sulphur binding domain"/>
    <property type="match status" value="1"/>
</dbReference>
<dbReference type="InterPro" id="IPR019575">
    <property type="entry name" value="Nuop51_4Fe4S-bd"/>
</dbReference>
<dbReference type="InterPro" id="IPR036249">
    <property type="entry name" value="Thioredoxin-like_sf"/>
</dbReference>
<dbReference type="InterPro" id="IPR037225">
    <property type="entry name" value="Nuo51_FMN-bd_sf"/>
</dbReference>
<evidence type="ECO:0000313" key="11">
    <source>
        <dbReference type="EMBL" id="EPD14024.1"/>
    </source>
</evidence>
<comment type="similarity">
    <text evidence="2">Belongs to the complex I 51 kDa subunit family.</text>
</comment>
<accession>A0AB33Z3R2</accession>
<dbReference type="Gene3D" id="3.10.20.600">
    <property type="match status" value="1"/>
</dbReference>
<feature type="domain" description="NADH-ubiquinone oxidoreductase 51kDa subunit iron-sulphur binding" evidence="10">
    <location>
        <begin position="471"/>
        <end position="516"/>
    </location>
</feature>
<keyword evidence="12" id="KW-1185">Reference proteome</keyword>
<proteinExistence type="inferred from homology"/>
<dbReference type="GO" id="GO:0010181">
    <property type="term" value="F:FMN binding"/>
    <property type="evidence" value="ECO:0007669"/>
    <property type="project" value="InterPro"/>
</dbReference>
<dbReference type="AlphaFoldDB" id="A0AB33Z3R2"/>
<comment type="caution">
    <text evidence="11">The sequence shown here is derived from an EMBL/GenBank/DDBJ whole genome shotgun (WGS) entry which is preliminary data.</text>
</comment>
<name>A0AB33Z3R2_9GAMM</name>
<dbReference type="Pfam" id="PF10589">
    <property type="entry name" value="NADH_4Fe-4S"/>
    <property type="match status" value="1"/>
</dbReference>
<dbReference type="SUPFAM" id="SSF140490">
    <property type="entry name" value="Nqo1C-terminal domain-like"/>
    <property type="match status" value="1"/>
</dbReference>
<dbReference type="SUPFAM" id="SSF142019">
    <property type="entry name" value="Nqo1 FMN-binding domain-like"/>
    <property type="match status" value="1"/>
</dbReference>
<dbReference type="InterPro" id="IPR001949">
    <property type="entry name" value="NADH-UbQ_OxRdtase_51kDa_CS"/>
</dbReference>
<evidence type="ECO:0000256" key="9">
    <source>
        <dbReference type="ARBA" id="ARBA00032787"/>
    </source>
</evidence>
<dbReference type="Pfam" id="PF01257">
    <property type="entry name" value="2Fe-2S_thioredx"/>
    <property type="match status" value="1"/>
</dbReference>
<dbReference type="SUPFAM" id="SSF52833">
    <property type="entry name" value="Thioredoxin-like"/>
    <property type="match status" value="1"/>
</dbReference>
<dbReference type="Gene3D" id="3.40.30.10">
    <property type="entry name" value="Glutaredoxin"/>
    <property type="match status" value="1"/>
</dbReference>
<dbReference type="SUPFAM" id="SSF142984">
    <property type="entry name" value="Nqo1 middle domain-like"/>
    <property type="match status" value="1"/>
</dbReference>
<reference evidence="11 12" key="1">
    <citation type="journal article" date="2013" name="Genome Announc.">
        <title>Genome Sequence of the Pyrene- and Fluoranthene-Degrading Bacterium Cycloclasticus sp. Strain PY97M.</title>
        <authorList>
            <person name="Cui Z."/>
            <person name="Xu G."/>
            <person name="Li Q."/>
            <person name="Gao W."/>
            <person name="Zheng L."/>
        </authorList>
    </citation>
    <scope>NUCLEOTIDE SEQUENCE [LARGE SCALE GENOMIC DNA]</scope>
    <source>
        <strain evidence="11 12">PY97M</strain>
    </source>
</reference>
<dbReference type="Proteomes" id="UP000015462">
    <property type="component" value="Unassembled WGS sequence"/>
</dbReference>
<keyword evidence="6" id="KW-0408">Iron</keyword>
<keyword evidence="7" id="KW-0411">Iron-sulfur</keyword>
<dbReference type="SMART" id="SM00928">
    <property type="entry name" value="NADH_4Fe-4S"/>
    <property type="match status" value="1"/>
</dbReference>
<dbReference type="InterPro" id="IPR011538">
    <property type="entry name" value="Nuo51_FMN-bd"/>
</dbReference>
<protein>
    <recommendedName>
        <fullName evidence="3">NADH-quinone oxidoreductase subunit F</fullName>
    </recommendedName>
    <alternativeName>
        <fullName evidence="8">NADH dehydrogenase I subunit F</fullName>
    </alternativeName>
    <alternativeName>
        <fullName evidence="9">NDH-1 subunit F</fullName>
    </alternativeName>
</protein>
<evidence type="ECO:0000256" key="8">
    <source>
        <dbReference type="ARBA" id="ARBA00031578"/>
    </source>
</evidence>
<evidence type="ECO:0000256" key="7">
    <source>
        <dbReference type="ARBA" id="ARBA00023014"/>
    </source>
</evidence>
<evidence type="ECO:0000259" key="10">
    <source>
        <dbReference type="SMART" id="SM00928"/>
    </source>
</evidence>
<dbReference type="EMBL" id="ASHL01000001">
    <property type="protein sequence ID" value="EPD14024.1"/>
    <property type="molecule type" value="Genomic_DNA"/>
</dbReference>
<evidence type="ECO:0000256" key="6">
    <source>
        <dbReference type="ARBA" id="ARBA00023004"/>
    </source>
</evidence>
<evidence type="ECO:0000256" key="4">
    <source>
        <dbReference type="ARBA" id="ARBA00022485"/>
    </source>
</evidence>
<evidence type="ECO:0000256" key="5">
    <source>
        <dbReference type="ARBA" id="ARBA00022723"/>
    </source>
</evidence>
<dbReference type="GO" id="GO:0008137">
    <property type="term" value="F:NADH dehydrogenase (ubiquinone) activity"/>
    <property type="evidence" value="ECO:0007669"/>
    <property type="project" value="InterPro"/>
</dbReference>
<dbReference type="Gene3D" id="3.40.50.11540">
    <property type="entry name" value="NADH-ubiquinone oxidoreductase 51kDa subunit"/>
    <property type="match status" value="1"/>
</dbReference>
<evidence type="ECO:0000256" key="2">
    <source>
        <dbReference type="ARBA" id="ARBA00007523"/>
    </source>
</evidence>
<dbReference type="GO" id="GO:0046872">
    <property type="term" value="F:metal ion binding"/>
    <property type="evidence" value="ECO:0007669"/>
    <property type="project" value="UniProtKB-KW"/>
</dbReference>
<dbReference type="GO" id="GO:0051539">
    <property type="term" value="F:4 iron, 4 sulfur cluster binding"/>
    <property type="evidence" value="ECO:0007669"/>
    <property type="project" value="UniProtKB-KW"/>
</dbReference>
<dbReference type="PANTHER" id="PTHR43578:SF3">
    <property type="entry name" value="NADH-QUINONE OXIDOREDUCTASE SUBUNIT F"/>
    <property type="match status" value="1"/>
</dbReference>
<dbReference type="InterPro" id="IPR041921">
    <property type="entry name" value="NuoE_N"/>
</dbReference>
<keyword evidence="5" id="KW-0479">Metal-binding</keyword>
<evidence type="ECO:0000256" key="1">
    <source>
        <dbReference type="ARBA" id="ARBA00001917"/>
    </source>
</evidence>
<evidence type="ECO:0000256" key="3">
    <source>
        <dbReference type="ARBA" id="ARBA00019901"/>
    </source>
</evidence>
<evidence type="ECO:0000313" key="12">
    <source>
        <dbReference type="Proteomes" id="UP000015462"/>
    </source>
</evidence>
<dbReference type="PANTHER" id="PTHR43578">
    <property type="entry name" value="NADH-QUINONE OXIDOREDUCTASE SUBUNIT F"/>
    <property type="match status" value="1"/>
</dbReference>
<dbReference type="Pfam" id="PF01512">
    <property type="entry name" value="Complex1_51K"/>
    <property type="match status" value="1"/>
</dbReference>
<comment type="cofactor">
    <cofactor evidence="1">
        <name>FMN</name>
        <dbReference type="ChEBI" id="CHEBI:58210"/>
    </cofactor>
</comment>
<gene>
    <name evidence="11" type="ORF">L196_00955</name>
</gene>
<organism evidence="11 12">
    <name type="scientific">Cycloclasticus pugetii</name>
    <dbReference type="NCBI Taxonomy" id="34068"/>
    <lineage>
        <taxon>Bacteria</taxon>
        <taxon>Pseudomonadati</taxon>
        <taxon>Pseudomonadota</taxon>
        <taxon>Gammaproteobacteria</taxon>
        <taxon>Thiotrichales</taxon>
        <taxon>Piscirickettsiaceae</taxon>
        <taxon>Cycloclasticus</taxon>
    </lineage>
</organism>
<dbReference type="InterPro" id="IPR037207">
    <property type="entry name" value="Nuop51_4Fe4S-bd_sf"/>
</dbReference>
<keyword evidence="4" id="KW-0004">4Fe-4S</keyword>
<dbReference type="Gene3D" id="1.10.10.1590">
    <property type="entry name" value="NADH-quinone oxidoreductase subunit E"/>
    <property type="match status" value="1"/>
</dbReference>
<dbReference type="PROSITE" id="PS00645">
    <property type="entry name" value="COMPLEX1_51K_2"/>
    <property type="match status" value="1"/>
</dbReference>
<sequence length="593" mass="65077">METKISTIIDEHAADPARLIDILQALQNHFGFLSTDTVEQTAHLLNIPRSQIHSVIEFYSFLHSKPVGTYRILLSDCIIDTLHGFQTVMDAFCQKLDIQPETIRSDGKVSIATTSCTGFCDQGPAALINGIAVVALDADRVERIVNFIERGVPISEWPADFFHNEDNIQQHGFLLKQGVEAGSAIEALLDRGIEHILNELEQSGLRGCGGAGFPTVNKWRFCRQIEADAHYVVCNADEGEPGTFKDRVLLNNYADQVIEGMTLCGRIIGASQGFIYLRGEYLFLRQKLQQIIDQRRQNHWLGQAIAGVEGFDFDIEIRMGVGAYICGEESALLESLEGKRGVPRIRPPFPVTHGYLDKPTVINNVETFAAAAKIALAGASSYNQVGTEDSPGSRLLSISGDCARPGIYEYPFGTTIKQILIDCGASHTRCVQVGGPSGVLVPNTDFQRQISFEDLPTGGSFMIFDESRDPLAIATNFAHFFAHESCGFCTPCRVGTTLVKNTLDKVVNGLGSDNDLAELKKLSHLVKAYSHCGLGQTATNPVMDSLTHFPEHYQAKVKDQAFTPAIDLEQALQQARTLTGRTDADAHLEQFNE</sequence>